<keyword evidence="1" id="KW-0547">Nucleotide-binding</keyword>
<dbReference type="PROSITE" id="PS00109">
    <property type="entry name" value="PROTEIN_KINASE_TYR"/>
    <property type="match status" value="1"/>
</dbReference>
<evidence type="ECO:0000313" key="4">
    <source>
        <dbReference type="EMBL" id="CAG9334270.1"/>
    </source>
</evidence>
<dbReference type="PROSITE" id="PS00108">
    <property type="entry name" value="PROTEIN_KINASE_ST"/>
    <property type="match status" value="1"/>
</dbReference>
<keyword evidence="5" id="KW-1185">Reference proteome</keyword>
<evidence type="ECO:0000256" key="1">
    <source>
        <dbReference type="ARBA" id="ARBA00022741"/>
    </source>
</evidence>
<dbReference type="SUPFAM" id="SSF56112">
    <property type="entry name" value="Protein kinase-like (PK-like)"/>
    <property type="match status" value="2"/>
</dbReference>
<dbReference type="EMBL" id="CAJZBQ010000058">
    <property type="protein sequence ID" value="CAG9334270.1"/>
    <property type="molecule type" value="Genomic_DNA"/>
</dbReference>
<sequence length="861" mass="98261">MYADRLLGRTINFESGSITIESLLSRTSYSSIYLGSHQGSQFAIKCTTIYMSHFQEVFLKESTVLRQIGSHPNIISLYDCMLLQELPQVGILKLEHCSRGNLCKLMETQNLTDDQILFVLKDIISALIKLQENGIIHRDISPKNVLVTGDFRFKLCDFGSSLKFEEAKAAPAMAIVLGNVEKFTHPDYRPPDFQSELDLGKMDTWGLGCLLHFMMYREMPFNNKVDSADKPDRSELLREILNLCLEPVPKERISPRLLLNMVNNWKMPANLAFNSGSSHQKIPYYSLKSSIKYCLENLFSLTENPPDLFLLHKVFLSAYIKPDSISKFFNLLKNIDNSLTIVAIKELVVLHRYMISGPIEASVNNQSLREILTGLLGKWTNKQKDNRDAYHCDYYCGLVRQMCRVLLEKIGIHQQTGSPGNWKKNIQTQHIHVVLEYLAKLIRVCEGLYFGVTNLNRIMNFLTMQLIEECQRLSAIINISLKPIAEQHPIEVNTYTQLFQRIANLTNQKSPDLLQAPKQEIRKIHSQTSKSPQILIPQNPQMNPNMMQNNLSPSRPQVNLMIPDQIPLFPSTPPIQNQKPSIVEKRWIIKPEELKLEKILGSGASCTVYKGLFKKTPVAIKMIKSMPGQSLEKEFEREVTAMMLLRHPNLILFMGACSEPQMIIVSEFCGGDTLFKLLHERKNIMLTWKQKLKILRDVARGMHYLHVNDPPLLHRDLKSLNLLLLEEVNSPNDKIQIKITDFGVTRMYDNTEQMTGQMGTCHWMAPEVINNQPYALSADVYSFAIVMWEVAAREIPYKDVNPMAIPVKVLRGERPNLSGIPSTCPEMIKDIIRAAWDANPARRPTFGQIIDALDQLDAETP</sequence>
<dbReference type="InterPro" id="IPR008266">
    <property type="entry name" value="Tyr_kinase_AS"/>
</dbReference>
<feature type="domain" description="Protein kinase" evidence="3">
    <location>
        <begin position="18"/>
        <end position="266"/>
    </location>
</feature>
<protein>
    <recommendedName>
        <fullName evidence="3">Protein kinase domain-containing protein</fullName>
    </recommendedName>
</protein>
<dbReference type="InterPro" id="IPR000719">
    <property type="entry name" value="Prot_kinase_dom"/>
</dbReference>
<dbReference type="GO" id="GO:0004672">
    <property type="term" value="F:protein kinase activity"/>
    <property type="evidence" value="ECO:0007669"/>
    <property type="project" value="InterPro"/>
</dbReference>
<evidence type="ECO:0000259" key="3">
    <source>
        <dbReference type="PROSITE" id="PS50011"/>
    </source>
</evidence>
<evidence type="ECO:0000313" key="5">
    <source>
        <dbReference type="Proteomes" id="UP001162131"/>
    </source>
</evidence>
<dbReference type="InterPro" id="IPR008271">
    <property type="entry name" value="Ser/Thr_kinase_AS"/>
</dbReference>
<dbReference type="Gene3D" id="1.10.510.10">
    <property type="entry name" value="Transferase(Phosphotransferase) domain 1"/>
    <property type="match status" value="2"/>
</dbReference>
<reference evidence="4" key="1">
    <citation type="submission" date="2021-09" db="EMBL/GenBank/DDBJ databases">
        <authorList>
            <consortium name="AG Swart"/>
            <person name="Singh M."/>
            <person name="Singh A."/>
            <person name="Seah K."/>
            <person name="Emmerich C."/>
        </authorList>
    </citation>
    <scope>NUCLEOTIDE SEQUENCE</scope>
    <source>
        <strain evidence="4">ATCC30299</strain>
    </source>
</reference>
<organism evidence="4 5">
    <name type="scientific">Blepharisma stoltei</name>
    <dbReference type="NCBI Taxonomy" id="1481888"/>
    <lineage>
        <taxon>Eukaryota</taxon>
        <taxon>Sar</taxon>
        <taxon>Alveolata</taxon>
        <taxon>Ciliophora</taxon>
        <taxon>Postciliodesmatophora</taxon>
        <taxon>Heterotrichea</taxon>
        <taxon>Heterotrichida</taxon>
        <taxon>Blepharismidae</taxon>
        <taxon>Blepharisma</taxon>
    </lineage>
</organism>
<dbReference type="Proteomes" id="UP001162131">
    <property type="component" value="Unassembled WGS sequence"/>
</dbReference>
<dbReference type="GO" id="GO:0005524">
    <property type="term" value="F:ATP binding"/>
    <property type="evidence" value="ECO:0007669"/>
    <property type="project" value="UniProtKB-KW"/>
</dbReference>
<evidence type="ECO:0000256" key="2">
    <source>
        <dbReference type="ARBA" id="ARBA00022840"/>
    </source>
</evidence>
<dbReference type="InterPro" id="IPR051681">
    <property type="entry name" value="Ser/Thr_Kinases-Pseudokinases"/>
</dbReference>
<dbReference type="CDD" id="cd13999">
    <property type="entry name" value="STKc_MAP3K-like"/>
    <property type="match status" value="1"/>
</dbReference>
<dbReference type="Gene3D" id="3.30.200.20">
    <property type="entry name" value="Phosphorylase Kinase, domain 1"/>
    <property type="match status" value="1"/>
</dbReference>
<keyword evidence="2" id="KW-0067">ATP-binding</keyword>
<dbReference type="InterPro" id="IPR011009">
    <property type="entry name" value="Kinase-like_dom_sf"/>
</dbReference>
<dbReference type="PANTHER" id="PTHR44329">
    <property type="entry name" value="SERINE/THREONINE-PROTEIN KINASE TNNI3K-RELATED"/>
    <property type="match status" value="1"/>
</dbReference>
<dbReference type="GO" id="GO:0097527">
    <property type="term" value="P:necroptotic signaling pathway"/>
    <property type="evidence" value="ECO:0007669"/>
    <property type="project" value="TreeGrafter"/>
</dbReference>
<dbReference type="Pfam" id="PF00069">
    <property type="entry name" value="Pkinase"/>
    <property type="match status" value="1"/>
</dbReference>
<gene>
    <name evidence="4" type="ORF">BSTOLATCC_MIC60889</name>
</gene>
<feature type="domain" description="Protein kinase" evidence="3">
    <location>
        <begin position="594"/>
        <end position="861"/>
    </location>
</feature>
<comment type="caution">
    <text evidence="4">The sequence shown here is derived from an EMBL/GenBank/DDBJ whole genome shotgun (WGS) entry which is preliminary data.</text>
</comment>
<dbReference type="SMART" id="SM00220">
    <property type="entry name" value="S_TKc"/>
    <property type="match status" value="2"/>
</dbReference>
<accession>A0AAU9KLJ7</accession>
<dbReference type="Pfam" id="PF07714">
    <property type="entry name" value="PK_Tyr_Ser-Thr"/>
    <property type="match status" value="1"/>
</dbReference>
<dbReference type="AlphaFoldDB" id="A0AAU9KLJ7"/>
<dbReference type="PROSITE" id="PS50011">
    <property type="entry name" value="PROTEIN_KINASE_DOM"/>
    <property type="match status" value="2"/>
</dbReference>
<proteinExistence type="predicted"/>
<name>A0AAU9KLJ7_9CILI</name>
<dbReference type="InterPro" id="IPR001245">
    <property type="entry name" value="Ser-Thr/Tyr_kinase_cat_dom"/>
</dbReference>
<dbReference type="PANTHER" id="PTHR44329:SF298">
    <property type="entry name" value="MIXED LINEAGE KINASE DOMAIN-LIKE PROTEIN"/>
    <property type="match status" value="1"/>
</dbReference>